<dbReference type="CDD" id="cd03801">
    <property type="entry name" value="GT4_PimA-like"/>
    <property type="match status" value="1"/>
</dbReference>
<reference evidence="2" key="1">
    <citation type="submission" date="2019-06" db="EMBL/GenBank/DDBJ databases">
        <title>Sulfurimonas gotlandica sp. nov., a chemoautotrophic and psychrotolerant epsilonproteobacterium isolated from a pelagic redoxcline, and an emended description of the genus Sulfurimonas.</title>
        <authorList>
            <person name="Wang S."/>
            <person name="Jiang L."/>
            <person name="Shao Z."/>
        </authorList>
    </citation>
    <scope>NUCLEOTIDE SEQUENCE [LARGE SCALE GENOMIC DNA]</scope>
    <source>
        <strain evidence="2">1-1N</strain>
    </source>
</reference>
<organism evidence="1 2">
    <name type="scientific">Sulfurimonas xiamenensis</name>
    <dbReference type="NCBI Taxonomy" id="2590021"/>
    <lineage>
        <taxon>Bacteria</taxon>
        <taxon>Pseudomonadati</taxon>
        <taxon>Campylobacterota</taxon>
        <taxon>Epsilonproteobacteria</taxon>
        <taxon>Campylobacterales</taxon>
        <taxon>Sulfurimonadaceae</taxon>
        <taxon>Sulfurimonas</taxon>
    </lineage>
</organism>
<accession>A0AAJ4A270</accession>
<dbReference type="PANTHER" id="PTHR12526:SF630">
    <property type="entry name" value="GLYCOSYLTRANSFERASE"/>
    <property type="match status" value="1"/>
</dbReference>
<dbReference type="SUPFAM" id="SSF53756">
    <property type="entry name" value="UDP-Glycosyltransferase/glycogen phosphorylase"/>
    <property type="match status" value="1"/>
</dbReference>
<dbReference type="AlphaFoldDB" id="A0AAJ4A270"/>
<dbReference type="EMBL" id="CP041166">
    <property type="protein sequence ID" value="QFR42557.1"/>
    <property type="molecule type" value="Genomic_DNA"/>
</dbReference>
<protein>
    <submittedName>
        <fullName evidence="1">Glycosyltransferase family 4 protein</fullName>
    </submittedName>
</protein>
<name>A0AAJ4A270_9BACT</name>
<evidence type="ECO:0000313" key="2">
    <source>
        <dbReference type="Proteomes" id="UP000326061"/>
    </source>
</evidence>
<keyword evidence="2" id="KW-1185">Reference proteome</keyword>
<proteinExistence type="predicted"/>
<evidence type="ECO:0000313" key="1">
    <source>
        <dbReference type="EMBL" id="QFR42557.1"/>
    </source>
</evidence>
<dbReference type="RefSeq" id="WP_152298628.1">
    <property type="nucleotide sequence ID" value="NZ_CP041166.1"/>
</dbReference>
<sequence length="357" mass="41150">MNEEIKVLVLTKYDAKGASSRLRSIQYFDGLEANGISIEHSPLFDDIYLENLYSDKKISKAYVFKRYFKRMIKLFSSKGYDLLWIEKELFPWIPFNVEGLLKVLGIKYIVDYDDAIFHNYDQHRLGVVRFLLSCKIPNVMKNAALVTVCNSYLKQKAIDSGAKRVELMPTVVDLDRYKAVSEADNDILTIGWIGTPKTEMYIMELCDVFEKVSQTIDIKVVVIGGKNFHSDKFSYEILPWSEEREIEYLQQIDVGIMPLSDTNWEKGKCGYKLIQYMACGKPVVASAIGMNCEIVEENKNGYLASTSQEWIDAFIKLSDSKLRVELGKKARKDVEEKYSLQNTLAKRVKFIKDSFER</sequence>
<dbReference type="KEGG" id="suln:FJR47_00955"/>
<dbReference type="Pfam" id="PF13692">
    <property type="entry name" value="Glyco_trans_1_4"/>
    <property type="match status" value="1"/>
</dbReference>
<dbReference type="Gene3D" id="3.40.50.2000">
    <property type="entry name" value="Glycogen Phosphorylase B"/>
    <property type="match status" value="2"/>
</dbReference>
<dbReference type="Proteomes" id="UP000326061">
    <property type="component" value="Chromosome"/>
</dbReference>
<dbReference type="PANTHER" id="PTHR12526">
    <property type="entry name" value="GLYCOSYLTRANSFERASE"/>
    <property type="match status" value="1"/>
</dbReference>
<gene>
    <name evidence="1" type="ORF">FJR47_00955</name>
</gene>